<evidence type="ECO:0000313" key="1">
    <source>
        <dbReference type="EMBL" id="BBI23475.1"/>
    </source>
</evidence>
<accession>A0AAD1G4F1</accession>
<reference evidence="1 2" key="1">
    <citation type="submission" date="2016-08" db="EMBL/GenBank/DDBJ databases">
        <title>Whole genome shotgun sequence of Helicobacter pylori strain ATCC43504.</title>
        <authorList>
            <person name="Mimuro H."/>
            <person name="Ogura Y."/>
            <person name="Katsura K."/>
            <person name="Hayashi T."/>
        </authorList>
    </citation>
    <scope>NUCLEOTIDE SEQUENCE [LARGE SCALE GENOMIC DNA]</scope>
    <source>
        <strain evidence="2">ATCC 43504</strain>
    </source>
</reference>
<name>A0AAD1G4F1_HELPX</name>
<dbReference type="Proteomes" id="UP000289281">
    <property type="component" value="Chromosome"/>
</dbReference>
<organism evidence="1 2">
    <name type="scientific">Helicobacter pylori</name>
    <name type="common">Campylobacter pylori</name>
    <dbReference type="NCBI Taxonomy" id="210"/>
    <lineage>
        <taxon>Bacteria</taxon>
        <taxon>Pseudomonadati</taxon>
        <taxon>Campylobacterota</taxon>
        <taxon>Epsilonproteobacteria</taxon>
        <taxon>Campylobacterales</taxon>
        <taxon>Helicobacteraceae</taxon>
        <taxon>Helicobacter</taxon>
    </lineage>
</organism>
<dbReference type="RefSeq" id="WP_423979020.1">
    <property type="nucleotide sequence ID" value="NZ_AP017632.1"/>
</dbReference>
<protein>
    <submittedName>
        <fullName evidence="1">Uncharacterized protein</fullName>
    </submittedName>
</protein>
<proteinExistence type="predicted"/>
<dbReference type="AlphaFoldDB" id="A0AAD1G4F1"/>
<evidence type="ECO:0000313" key="2">
    <source>
        <dbReference type="Proteomes" id="UP000289281"/>
    </source>
</evidence>
<sequence>MKTNEVQFYEVLENLFIGVKIEDKQESLLDPTPRAMKNGMINLMKAKSQYYQRKNKN</sequence>
<gene>
    <name evidence="1" type="ORF">HPATCC43504_01540</name>
</gene>
<dbReference type="EMBL" id="AP017632">
    <property type="protein sequence ID" value="BBI23475.1"/>
    <property type="molecule type" value="Genomic_DNA"/>
</dbReference>